<dbReference type="NCBIfam" id="NF033179">
    <property type="entry name" value="TnsA_like_Actin"/>
    <property type="match status" value="1"/>
</dbReference>
<sequence length="254" mass="27726">MNTLLPPTDALAATSRTEARFVGAAGELQRLPWLHVAQELALEELTPVRVFPVRRERRVAPGWWWSATSGQLVHYGFGAMRTQVMLLDRDPDVASMACSPVELAWLGRGGETVVHTPHLMARLQDGSGVLVDCAGRDGDSKRLKERASEVRAVVEAAGWRYRIALPPEPVVAANVRWLSGYRHPRNGGSGRMAEIAACFARPRPLEEGVSQLGDPIAVWPAVFHALWGGVLNTNLELPLHERTIVSAAAERVAA</sequence>
<keyword evidence="1" id="KW-0255">Endonuclease</keyword>
<keyword evidence="2" id="KW-1185">Reference proteome</keyword>
<dbReference type="RefSeq" id="WP_157169582.1">
    <property type="nucleotide sequence ID" value="NZ_WPNZ01000035.1"/>
</dbReference>
<dbReference type="Proteomes" id="UP000483802">
    <property type="component" value="Unassembled WGS sequence"/>
</dbReference>
<protein>
    <submittedName>
        <fullName evidence="1">TnsA-like heteromeric transposase endonuclease subunit</fullName>
    </submittedName>
</protein>
<name>A0A6L6X9X8_9ACTN</name>
<keyword evidence="1" id="KW-0378">Hydrolase</keyword>
<comment type="caution">
    <text evidence="1">The sequence shown here is derived from an EMBL/GenBank/DDBJ whole genome shotgun (WGS) entry which is preliminary data.</text>
</comment>
<proteinExistence type="predicted"/>
<evidence type="ECO:0000313" key="2">
    <source>
        <dbReference type="Proteomes" id="UP000483802"/>
    </source>
</evidence>
<evidence type="ECO:0000313" key="1">
    <source>
        <dbReference type="EMBL" id="MVO90616.1"/>
    </source>
</evidence>
<organism evidence="1 2">
    <name type="scientific">Streptomyces typhae</name>
    <dbReference type="NCBI Taxonomy" id="2681492"/>
    <lineage>
        <taxon>Bacteria</taxon>
        <taxon>Bacillati</taxon>
        <taxon>Actinomycetota</taxon>
        <taxon>Actinomycetes</taxon>
        <taxon>Kitasatosporales</taxon>
        <taxon>Streptomycetaceae</taxon>
        <taxon>Streptomyces</taxon>
    </lineage>
</organism>
<reference evidence="1 2" key="1">
    <citation type="submission" date="2019-11" db="EMBL/GenBank/DDBJ databases">
        <title>Streptomyces typhae sp. nov., a novel endophytic actinomycete isolated from the root of cattail pollen (Typha angustifolia L.).</title>
        <authorList>
            <person name="Peng C."/>
        </authorList>
    </citation>
    <scope>NUCLEOTIDE SEQUENCE [LARGE SCALE GENOMIC DNA]</scope>
    <source>
        <strain evidence="2">p1417</strain>
    </source>
</reference>
<dbReference type="AlphaFoldDB" id="A0A6L6X9X8"/>
<dbReference type="EMBL" id="WPNZ01000035">
    <property type="protein sequence ID" value="MVO90616.1"/>
    <property type="molecule type" value="Genomic_DNA"/>
</dbReference>
<dbReference type="InterPro" id="IPR048000">
    <property type="entry name" value="TnsA-like"/>
</dbReference>
<keyword evidence="1" id="KW-0540">Nuclease</keyword>
<gene>
    <name evidence="1" type="ORF">GPA10_39175</name>
</gene>
<accession>A0A6L6X9X8</accession>
<dbReference type="GO" id="GO:0004519">
    <property type="term" value="F:endonuclease activity"/>
    <property type="evidence" value="ECO:0007669"/>
    <property type="project" value="UniProtKB-KW"/>
</dbReference>